<keyword evidence="3" id="KW-0378">Hydrolase</keyword>
<dbReference type="InterPro" id="IPR015943">
    <property type="entry name" value="WD40/YVTN_repeat-like_dom_sf"/>
</dbReference>
<dbReference type="OrthoDB" id="9764804at2"/>
<dbReference type="GO" id="GO:0010411">
    <property type="term" value="P:xyloglucan metabolic process"/>
    <property type="evidence" value="ECO:0007669"/>
    <property type="project" value="TreeGrafter"/>
</dbReference>
<evidence type="ECO:0000256" key="2">
    <source>
        <dbReference type="SAM" id="SignalP"/>
    </source>
</evidence>
<feature type="chain" id="PRO_5027098144" evidence="2">
    <location>
        <begin position="36"/>
        <end position="873"/>
    </location>
</feature>
<dbReference type="Proteomes" id="UP000460272">
    <property type="component" value="Unassembled WGS sequence"/>
</dbReference>
<dbReference type="GO" id="GO:0016787">
    <property type="term" value="F:hydrolase activity"/>
    <property type="evidence" value="ECO:0007669"/>
    <property type="project" value="UniProtKB-KW"/>
</dbReference>
<dbReference type="RefSeq" id="WP_145853636.1">
    <property type="nucleotide sequence ID" value="NZ_RPFW01000003.1"/>
</dbReference>
<feature type="signal peptide" evidence="2">
    <location>
        <begin position="1"/>
        <end position="35"/>
    </location>
</feature>
<keyword evidence="4" id="KW-1185">Reference proteome</keyword>
<dbReference type="SUPFAM" id="SSF110296">
    <property type="entry name" value="Oligoxyloglucan reducing end-specific cellobiohydrolase"/>
    <property type="match status" value="1"/>
</dbReference>
<dbReference type="EMBL" id="RPFW01000003">
    <property type="protein sequence ID" value="TVZ03765.1"/>
    <property type="molecule type" value="Genomic_DNA"/>
</dbReference>
<name>A0A6P2BZY7_9ACTN</name>
<feature type="compositionally biased region" description="Polar residues" evidence="1">
    <location>
        <begin position="61"/>
        <end position="78"/>
    </location>
</feature>
<comment type="caution">
    <text evidence="3">The sequence shown here is derived from an EMBL/GenBank/DDBJ whole genome shotgun (WGS) entry which is preliminary data.</text>
</comment>
<reference evidence="3 4" key="1">
    <citation type="submission" date="2018-11" db="EMBL/GenBank/DDBJ databases">
        <title>Trebonia kvetii gen.nov., sp.nov., a novel acidophilic actinobacterium, and proposal of the new actinobacterial family Treboniaceae fam. nov.</title>
        <authorList>
            <person name="Rapoport D."/>
            <person name="Sagova-Mareckova M."/>
            <person name="Sedlacek I."/>
            <person name="Provaznik J."/>
            <person name="Kralova S."/>
            <person name="Pavlinic D."/>
            <person name="Benes V."/>
            <person name="Kopecky J."/>
        </authorList>
    </citation>
    <scope>NUCLEOTIDE SEQUENCE [LARGE SCALE GENOMIC DNA]</scope>
    <source>
        <strain evidence="3 4">15Tr583</strain>
    </source>
</reference>
<accession>A0A6P2BZY7</accession>
<dbReference type="PANTHER" id="PTHR43739">
    <property type="entry name" value="XYLOGLUCANASE (EUROFUNG)"/>
    <property type="match status" value="1"/>
</dbReference>
<evidence type="ECO:0000313" key="4">
    <source>
        <dbReference type="Proteomes" id="UP000460272"/>
    </source>
</evidence>
<keyword evidence="2" id="KW-0732">Signal</keyword>
<dbReference type="SUPFAM" id="SSF50939">
    <property type="entry name" value="Sialidases"/>
    <property type="match status" value="1"/>
</dbReference>
<gene>
    <name evidence="3" type="ORF">EAS64_14975</name>
</gene>
<feature type="region of interest" description="Disordered" evidence="1">
    <location>
        <begin position="59"/>
        <end position="80"/>
    </location>
</feature>
<protein>
    <submittedName>
        <fullName evidence="3">Glycosyl hydrolase</fullName>
    </submittedName>
</protein>
<dbReference type="InterPro" id="IPR036278">
    <property type="entry name" value="Sialidase_sf"/>
</dbReference>
<evidence type="ECO:0000313" key="3">
    <source>
        <dbReference type="EMBL" id="TVZ03765.1"/>
    </source>
</evidence>
<evidence type="ECO:0000256" key="1">
    <source>
        <dbReference type="SAM" id="MobiDB-lite"/>
    </source>
</evidence>
<proteinExistence type="predicted"/>
<dbReference type="AlphaFoldDB" id="A0A6P2BZY7"/>
<dbReference type="Gene3D" id="2.130.10.10">
    <property type="entry name" value="YVTN repeat-like/Quinoprotein amine dehydrogenase"/>
    <property type="match status" value="4"/>
</dbReference>
<dbReference type="InterPro" id="IPR052025">
    <property type="entry name" value="Xyloglucanase_GH74"/>
</dbReference>
<sequence length="873" mass="90362">MQRPRHPRRLRVIGSLAVGIAAVTTALGTAQPGWAAATGAHPLRGAAARQSALRGFLNAGRSGTASPAVTQTTPTNTHQGDDGDLMNTMAAYNAERTAPAGYLTGDAIGAAAQQAAQIPSTPGQWQQFTTQPYNAQPANYTDPFWSNVGAGFSVVGGRVTALATTRDGAWFAGAAAGGVWRSYDQGAHWTPVTDGLPDMSTGALAVDPVDGSLWLGTGEANESQDSYQGDGVWVSTNDGNSWTEVGGQADPIGPRTIFRIAFDPAGDAYAATNNGLFRWDASKHQWSEVLDPAGPTDFPPYDQQVTDVAVVPGTGGKDVITAIGWHGPGHTTYNGFYESTNHGQSFSEVTPTGDIVASDIGRTTFAYSADGSKLYAVVQSPALQAAGGESVLQGIFLASRTGSSPASVTGPWTKIGDEASLAASGSALGVGSGYGVGVQAWYNQDLAVDPANPNHVYAGLEEVFDSNNAGQTWVTASPYWNYPFACDSTNTCPNTTHPDQHAMMITNGKIVIGNDGGVYSRPLTDGAEDGNWADLNATLHNLQFYDARAGQLPGGTTQVVGGLQDNGTMVDNTAFTQAVAPAGGDGFDVIVDPGNANKWVGEYTYGALYTTTDGGHSFSDYASFTCIGQATVGQTPNANCDPNPRFVMPLVQDQKNPNTWIGGGEDVWVSNDGWNTSCATEAACSWTPVYDTGAGHSVTALSSAGKGKVIYAAWVAGGGNPGPAFASGIATNYGGTWHQVNTAGLPGRYIAGVTVDPANPAHAYAVFNGYSRRFVPGGGTGHVFETGNGGQTWTDISGNLPDVASDALVLAPGTLALATDAGVYTAGEFEGSNTTWRHLGSGLPNVAVDDLTSGPGGYIYAATHGRGVWRFNF</sequence>
<organism evidence="3 4">
    <name type="scientific">Trebonia kvetii</name>
    <dbReference type="NCBI Taxonomy" id="2480626"/>
    <lineage>
        <taxon>Bacteria</taxon>
        <taxon>Bacillati</taxon>
        <taxon>Actinomycetota</taxon>
        <taxon>Actinomycetes</taxon>
        <taxon>Streptosporangiales</taxon>
        <taxon>Treboniaceae</taxon>
        <taxon>Trebonia</taxon>
    </lineage>
</organism>
<dbReference type="PANTHER" id="PTHR43739:SF5">
    <property type="entry name" value="EXO-ALPHA-SIALIDASE"/>
    <property type="match status" value="1"/>
</dbReference>